<dbReference type="EMBL" id="AYSA01000390">
    <property type="protein sequence ID" value="ESZ92384.1"/>
    <property type="molecule type" value="Genomic_DNA"/>
</dbReference>
<dbReference type="SMART" id="SM00905">
    <property type="entry name" value="FolB"/>
    <property type="match status" value="1"/>
</dbReference>
<feature type="domain" description="Dihydroneopterin aldolase/epimerase" evidence="3">
    <location>
        <begin position="208"/>
        <end position="292"/>
    </location>
</feature>
<dbReference type="Gene3D" id="3.30.1130.10">
    <property type="match status" value="2"/>
</dbReference>
<keyword evidence="1" id="KW-0289">Folate biosynthesis</keyword>
<feature type="region of interest" description="Disordered" evidence="2">
    <location>
        <begin position="419"/>
        <end position="452"/>
    </location>
</feature>
<evidence type="ECO:0000256" key="1">
    <source>
        <dbReference type="ARBA" id="ARBA00022909"/>
    </source>
</evidence>
<gene>
    <name evidence="4" type="ORF">SBOR_7239</name>
</gene>
<protein>
    <recommendedName>
        <fullName evidence="3">Dihydroneopterin aldolase/epimerase domain-containing protein</fullName>
    </recommendedName>
</protein>
<comment type="caution">
    <text evidence="4">The sequence shown here is derived from an EMBL/GenBank/DDBJ whole genome shotgun (WGS) entry which is preliminary data.</text>
</comment>
<dbReference type="Pfam" id="PF02152">
    <property type="entry name" value="FolB"/>
    <property type="match status" value="1"/>
</dbReference>
<dbReference type="GO" id="GO:0046656">
    <property type="term" value="P:folic acid biosynthetic process"/>
    <property type="evidence" value="ECO:0007669"/>
    <property type="project" value="UniProtKB-KW"/>
</dbReference>
<evidence type="ECO:0000313" key="4">
    <source>
        <dbReference type="EMBL" id="ESZ92384.1"/>
    </source>
</evidence>
<sequence>METQVDPSDTSEIPSEIHPSGLDMCMNKTLWELSKGREEPVAVIGIKNLQFTLPVGAGAWSWEGNIADCPAQPVLVSMSVSLRQPFKTASKGDDITDDTIHYGRLRSGIIQSVENYKSRLPDPHDKLGILLLSSSIIHHFTFEDQLAIGKHITWSSFKIMLPKVSLHGAGISLTSEMIYKMPPLKEQLPDVEAGRIHTNGLWGRSSTLRVHDLTVSTIIGMLEKERIRKQKVVANVEIDRWHWLGDDHWDMEQIILKTIEESTFKTLEALAEHICKRVARYFLIPMIVKRLRIDSAKYANKWEIFDDDYTKNPWEETIVSYLCPFIKIKLEKPGIYLDTTPGVEMTMDIRPSPRSPYFYLWKGYKTLKIPDRPFEGTLKDWIAKNDPEDLDDREDPAKLHLQRKFEAFQAEVAEARRITEEINSHASASSSKPSLPSIKREPSSPRIKREQE</sequence>
<dbReference type="OrthoDB" id="5425486at2759"/>
<dbReference type="Proteomes" id="UP000019487">
    <property type="component" value="Unassembled WGS sequence"/>
</dbReference>
<feature type="compositionally biased region" description="Low complexity" evidence="2">
    <location>
        <begin position="424"/>
        <end position="437"/>
    </location>
</feature>
<proteinExistence type="predicted"/>
<name>W9CC25_SCLBF</name>
<dbReference type="GO" id="GO:0004150">
    <property type="term" value="F:dihydroneopterin aldolase activity"/>
    <property type="evidence" value="ECO:0007669"/>
    <property type="project" value="InterPro"/>
</dbReference>
<accession>W9CC25</accession>
<reference evidence="4 5" key="1">
    <citation type="journal article" date="2014" name="Genome Announc.">
        <title>Draft genome sequence of Sclerotinia borealis, a psychrophilic plant pathogenic fungus.</title>
        <authorList>
            <person name="Mardanov A.V."/>
            <person name="Beletsky A.V."/>
            <person name="Kadnikov V.V."/>
            <person name="Ignatov A.N."/>
            <person name="Ravin N.V."/>
        </authorList>
    </citation>
    <scope>NUCLEOTIDE SEQUENCE [LARGE SCALE GENOMIC DNA]</scope>
    <source>
        <strain evidence="5">F-4157</strain>
    </source>
</reference>
<dbReference type="InterPro" id="IPR006157">
    <property type="entry name" value="FolB_dom"/>
</dbReference>
<keyword evidence="5" id="KW-1185">Reference proteome</keyword>
<evidence type="ECO:0000259" key="3">
    <source>
        <dbReference type="SMART" id="SM00905"/>
    </source>
</evidence>
<organism evidence="4 5">
    <name type="scientific">Sclerotinia borealis (strain F-4128)</name>
    <dbReference type="NCBI Taxonomy" id="1432307"/>
    <lineage>
        <taxon>Eukaryota</taxon>
        <taxon>Fungi</taxon>
        <taxon>Dikarya</taxon>
        <taxon>Ascomycota</taxon>
        <taxon>Pezizomycotina</taxon>
        <taxon>Leotiomycetes</taxon>
        <taxon>Helotiales</taxon>
        <taxon>Sclerotiniaceae</taxon>
        <taxon>Sclerotinia</taxon>
    </lineage>
</organism>
<feature type="compositionally biased region" description="Basic and acidic residues" evidence="2">
    <location>
        <begin position="438"/>
        <end position="452"/>
    </location>
</feature>
<dbReference type="HOGENOM" id="CLU_041157_0_0_1"/>
<evidence type="ECO:0000256" key="2">
    <source>
        <dbReference type="SAM" id="MobiDB-lite"/>
    </source>
</evidence>
<dbReference type="InterPro" id="IPR043133">
    <property type="entry name" value="GTP-CH-I_C/QueF"/>
</dbReference>
<dbReference type="SUPFAM" id="SSF55620">
    <property type="entry name" value="Tetrahydrobiopterin biosynthesis enzymes-like"/>
    <property type="match status" value="1"/>
</dbReference>
<dbReference type="STRING" id="1432307.W9CC25"/>
<evidence type="ECO:0000313" key="5">
    <source>
        <dbReference type="Proteomes" id="UP000019487"/>
    </source>
</evidence>
<dbReference type="AlphaFoldDB" id="W9CC25"/>